<protein>
    <submittedName>
        <fullName evidence="3">Uncharacterized protein</fullName>
    </submittedName>
</protein>
<evidence type="ECO:0000313" key="3">
    <source>
        <dbReference type="EMBL" id="OAY50029.1"/>
    </source>
</evidence>
<feature type="chain" id="PRO_5012564722" evidence="2">
    <location>
        <begin position="26"/>
        <end position="87"/>
    </location>
</feature>
<evidence type="ECO:0000313" key="4">
    <source>
        <dbReference type="Proteomes" id="UP000091857"/>
    </source>
</evidence>
<dbReference type="EMBL" id="CM004391">
    <property type="protein sequence ID" value="OAY50029.1"/>
    <property type="molecule type" value="Genomic_DNA"/>
</dbReference>
<organism evidence="3 4">
    <name type="scientific">Manihot esculenta</name>
    <name type="common">Cassava</name>
    <name type="synonym">Jatropha manihot</name>
    <dbReference type="NCBI Taxonomy" id="3983"/>
    <lineage>
        <taxon>Eukaryota</taxon>
        <taxon>Viridiplantae</taxon>
        <taxon>Streptophyta</taxon>
        <taxon>Embryophyta</taxon>
        <taxon>Tracheophyta</taxon>
        <taxon>Spermatophyta</taxon>
        <taxon>Magnoliopsida</taxon>
        <taxon>eudicotyledons</taxon>
        <taxon>Gunneridae</taxon>
        <taxon>Pentapetalae</taxon>
        <taxon>rosids</taxon>
        <taxon>fabids</taxon>
        <taxon>Malpighiales</taxon>
        <taxon>Euphorbiaceae</taxon>
        <taxon>Crotonoideae</taxon>
        <taxon>Manihoteae</taxon>
        <taxon>Manihot</taxon>
    </lineage>
</organism>
<feature type="signal peptide" evidence="2">
    <location>
        <begin position="1"/>
        <end position="25"/>
    </location>
</feature>
<sequence length="87" mass="9443">MASINLVRQFVILLLLSQFILIQNAAPTSARVLLHGVEDVLSSTNTDQLQGIRGLGNRRQDSELNDYSDPGANIRHTPPIPPPAKSA</sequence>
<dbReference type="AlphaFoldDB" id="A0A2C9VWE7"/>
<comment type="caution">
    <text evidence="3">The sequence shown here is derived from an EMBL/GenBank/DDBJ whole genome shotgun (WGS) entry which is preliminary data.</text>
</comment>
<name>A0A2C9VWE7_MANES</name>
<reference evidence="4" key="1">
    <citation type="journal article" date="2016" name="Nat. Biotechnol.">
        <title>Sequencing wild and cultivated cassava and related species reveals extensive interspecific hybridization and genetic diversity.</title>
        <authorList>
            <person name="Bredeson J.V."/>
            <person name="Lyons J.B."/>
            <person name="Prochnik S.E."/>
            <person name="Wu G.A."/>
            <person name="Ha C.M."/>
            <person name="Edsinger-Gonzales E."/>
            <person name="Grimwood J."/>
            <person name="Schmutz J."/>
            <person name="Rabbi I.Y."/>
            <person name="Egesi C."/>
            <person name="Nauluvula P."/>
            <person name="Lebot V."/>
            <person name="Ndunguru J."/>
            <person name="Mkamilo G."/>
            <person name="Bart R.S."/>
            <person name="Setter T.L."/>
            <person name="Gleadow R.M."/>
            <person name="Kulakow P."/>
            <person name="Ferguson M.E."/>
            <person name="Rounsley S."/>
            <person name="Rokhsar D.S."/>
        </authorList>
    </citation>
    <scope>NUCLEOTIDE SEQUENCE [LARGE SCALE GENOMIC DNA]</scope>
    <source>
        <strain evidence="4">cv. AM560-2</strain>
    </source>
</reference>
<evidence type="ECO:0000256" key="1">
    <source>
        <dbReference type="SAM" id="MobiDB-lite"/>
    </source>
</evidence>
<feature type="compositionally biased region" description="Pro residues" evidence="1">
    <location>
        <begin position="78"/>
        <end position="87"/>
    </location>
</feature>
<dbReference type="Gramene" id="Manes.05G103000.1.v8.1">
    <property type="protein sequence ID" value="Manes.05G103000.1.v8.1.CDS"/>
    <property type="gene ID" value="Manes.05G103000.v8.1"/>
</dbReference>
<keyword evidence="4" id="KW-1185">Reference proteome</keyword>
<evidence type="ECO:0000256" key="2">
    <source>
        <dbReference type="SAM" id="SignalP"/>
    </source>
</evidence>
<proteinExistence type="predicted"/>
<gene>
    <name evidence="3" type="ORF">MANES_05G103000v8</name>
</gene>
<accession>A0A2C9VWE7</accession>
<feature type="region of interest" description="Disordered" evidence="1">
    <location>
        <begin position="48"/>
        <end position="87"/>
    </location>
</feature>
<keyword evidence="2" id="KW-0732">Signal</keyword>
<dbReference type="Proteomes" id="UP000091857">
    <property type="component" value="Chromosome 5"/>
</dbReference>